<dbReference type="KEGG" id="tag:Tagg_0218"/>
<dbReference type="HAMAP" id="MF_00188">
    <property type="entry name" value="Pept_M48_protease_HtpX"/>
    <property type="match status" value="1"/>
</dbReference>
<comment type="subcellular location">
    <subcellularLocation>
        <location evidence="11">Cell membrane</location>
        <topology evidence="11">Multi-pass membrane protein</topology>
    </subcellularLocation>
</comment>
<proteinExistence type="inferred from homology"/>
<keyword evidence="8 11" id="KW-1133">Transmembrane helix</keyword>
<feature type="transmembrane region" description="Helical" evidence="11">
    <location>
        <begin position="7"/>
        <end position="23"/>
    </location>
</feature>
<keyword evidence="10 11" id="KW-0472">Membrane</keyword>
<dbReference type="GO" id="GO:0004222">
    <property type="term" value="F:metalloendopeptidase activity"/>
    <property type="evidence" value="ECO:0007669"/>
    <property type="project" value="UniProtKB-UniRule"/>
</dbReference>
<dbReference type="AlphaFoldDB" id="D5U048"/>
<evidence type="ECO:0000313" key="13">
    <source>
        <dbReference type="EMBL" id="ADG90498.1"/>
    </source>
</evidence>
<feature type="transmembrane region" description="Helical" evidence="11">
    <location>
        <begin position="251"/>
        <end position="274"/>
    </location>
</feature>
<dbReference type="InterPro" id="IPR022919">
    <property type="entry name" value="Pept_M48_protease_HtpX"/>
</dbReference>
<keyword evidence="5 11" id="KW-0479">Metal-binding</keyword>
<keyword evidence="14" id="KW-1185">Reference proteome</keyword>
<dbReference type="EMBL" id="CP001939">
    <property type="protein sequence ID" value="ADG90498.1"/>
    <property type="molecule type" value="Genomic_DNA"/>
</dbReference>
<feature type="transmembrane region" description="Helical" evidence="11">
    <location>
        <begin position="93"/>
        <end position="116"/>
    </location>
</feature>
<dbReference type="Pfam" id="PF01435">
    <property type="entry name" value="Peptidase_M48"/>
    <property type="match status" value="1"/>
</dbReference>
<feature type="binding site" evidence="11">
    <location>
        <position position="279"/>
    </location>
    <ligand>
        <name>Zn(2+)</name>
        <dbReference type="ChEBI" id="CHEBI:29105"/>
        <note>catalytic</note>
    </ligand>
</feature>
<protein>
    <recommendedName>
        <fullName evidence="11">Protease HtpX homolog</fullName>
        <ecNumber evidence="11">3.4.24.-</ecNumber>
    </recommendedName>
</protein>
<evidence type="ECO:0000256" key="8">
    <source>
        <dbReference type="ARBA" id="ARBA00022989"/>
    </source>
</evidence>
<dbReference type="STRING" id="633148.Tagg_0218"/>
<accession>D5U048</accession>
<dbReference type="GO" id="GO:0008270">
    <property type="term" value="F:zinc ion binding"/>
    <property type="evidence" value="ECO:0007669"/>
    <property type="project" value="UniProtKB-UniRule"/>
</dbReference>
<organism evidence="13 14">
    <name type="scientific">Thermosphaera aggregans (strain DSM 11486 / M11TL)</name>
    <dbReference type="NCBI Taxonomy" id="633148"/>
    <lineage>
        <taxon>Archaea</taxon>
        <taxon>Thermoproteota</taxon>
        <taxon>Thermoprotei</taxon>
        <taxon>Desulfurococcales</taxon>
        <taxon>Desulfurococcaceae</taxon>
        <taxon>Thermosphaera</taxon>
    </lineage>
</organism>
<dbReference type="GO" id="GO:0005886">
    <property type="term" value="C:plasma membrane"/>
    <property type="evidence" value="ECO:0007669"/>
    <property type="project" value="UniProtKB-SubCell"/>
</dbReference>
<name>D5U048_THEAM</name>
<feature type="binding site" evidence="11">
    <location>
        <position position="202"/>
    </location>
    <ligand>
        <name>Zn(2+)</name>
        <dbReference type="ChEBI" id="CHEBI:29105"/>
        <note>catalytic</note>
    </ligand>
</feature>
<keyword evidence="9 11" id="KW-0482">Metalloprotease</keyword>
<evidence type="ECO:0000256" key="9">
    <source>
        <dbReference type="ARBA" id="ARBA00023049"/>
    </source>
</evidence>
<dbReference type="PANTHER" id="PTHR43221">
    <property type="entry name" value="PROTEASE HTPX"/>
    <property type="match status" value="1"/>
</dbReference>
<evidence type="ECO:0000313" key="14">
    <source>
        <dbReference type="Proteomes" id="UP000002376"/>
    </source>
</evidence>
<reference evidence="13 14" key="1">
    <citation type="journal article" date="2010" name="Stand. Genomic Sci.">
        <title>Complete genome sequence of Thermosphaera aggregans type strain (M11TL).</title>
        <authorList>
            <person name="Spring S."/>
            <person name="Rachel R."/>
            <person name="Lapidus A."/>
            <person name="Davenport K."/>
            <person name="Tice H."/>
            <person name="Copeland A."/>
            <person name="Cheng J.F."/>
            <person name="Lucas S."/>
            <person name="Chen F."/>
            <person name="Nolan M."/>
            <person name="Bruce D."/>
            <person name="Goodwin L."/>
            <person name="Pitluck S."/>
            <person name="Ivanova N."/>
            <person name="Mavromatis K."/>
            <person name="Ovchinnikova G."/>
            <person name="Pati A."/>
            <person name="Chen A."/>
            <person name="Palaniappan K."/>
            <person name="Land M."/>
            <person name="Hauser L."/>
            <person name="Chang Y.J."/>
            <person name="Jeffries C.C."/>
            <person name="Brettin T."/>
            <person name="Detter J.C."/>
            <person name="Tapia R."/>
            <person name="Han C."/>
            <person name="Heimerl T."/>
            <person name="Weikl F."/>
            <person name="Brambilla E."/>
            <person name="Goker M."/>
            <person name="Bristow J."/>
            <person name="Eisen J.A."/>
            <person name="Markowitz V."/>
            <person name="Hugenholtz P."/>
            <person name="Kyrpides N.C."/>
            <person name="Klenk H.P."/>
        </authorList>
    </citation>
    <scope>NUCLEOTIDE SEQUENCE [LARGE SCALE GENOMIC DNA]</scope>
    <source>
        <strain evidence="14">DSM 11486 / M11TL</strain>
    </source>
</reference>
<feature type="domain" description="Peptidase M48" evidence="12">
    <location>
        <begin position="132"/>
        <end position="386"/>
    </location>
</feature>
<evidence type="ECO:0000256" key="10">
    <source>
        <dbReference type="ARBA" id="ARBA00023136"/>
    </source>
</evidence>
<keyword evidence="6 11" id="KW-0378">Hydrolase</keyword>
<dbReference type="Proteomes" id="UP000002376">
    <property type="component" value="Chromosome"/>
</dbReference>
<dbReference type="Gene3D" id="3.30.2010.10">
    <property type="entry name" value="Metalloproteases ('zincins'), catalytic domain"/>
    <property type="match status" value="1"/>
</dbReference>
<dbReference type="HOGENOM" id="CLU_042266_4_2_2"/>
<dbReference type="EC" id="3.4.24.-" evidence="11"/>
<dbReference type="InterPro" id="IPR050083">
    <property type="entry name" value="HtpX_protease"/>
</dbReference>
<dbReference type="PANTHER" id="PTHR43221:SF2">
    <property type="entry name" value="PROTEASE HTPX HOMOLOG"/>
    <property type="match status" value="1"/>
</dbReference>
<evidence type="ECO:0000259" key="12">
    <source>
        <dbReference type="Pfam" id="PF01435"/>
    </source>
</evidence>
<comment type="similarity">
    <text evidence="1 11">Belongs to the peptidase M48B family.</text>
</comment>
<dbReference type="InterPro" id="IPR001915">
    <property type="entry name" value="Peptidase_M48"/>
</dbReference>
<feature type="transmembrane region" description="Helical" evidence="11">
    <location>
        <begin position="62"/>
        <end position="87"/>
    </location>
</feature>
<sequence length="398" mass="44704">MFPTFIRIWKGLTIMVLMMWLLFYDIGWFAAMIIAYAIGFIALMILAGLIAPKVARKLTNRFSLYTSMYLAGALAVFAGIAGLVLIFTAVAEVAGFVVSTLFIAGFAVFILIINLLSYLFSPLMINLAYGAKPDAELQEIVNRVAERAGFRKPPKAVVVRGPPNAFAYGNLLFGKYVAVSTEMLRITNREELEAVIGHELGHHKHRDNALMLFMGIFPSLIYYLGTTLIRAGILSSALRLSSRDRRGSGGVFFILIGIAAVVLSFIVQILVLAFSRLREYYADAHGAKVSSPRSMQRALAKLHIYYENYEIGYDRLSNSKLKTLFIYALAEAFANPFYHYMPPPPRDFNVDVDQVIEELKRKEEGGIREIMSTHPPIPKRLRFLDYVGFKPVKIEEYV</sequence>
<feature type="active site" evidence="11">
    <location>
        <position position="199"/>
    </location>
</feature>
<dbReference type="GO" id="GO:0006508">
    <property type="term" value="P:proteolysis"/>
    <property type="evidence" value="ECO:0007669"/>
    <property type="project" value="UniProtKB-KW"/>
</dbReference>
<comment type="caution">
    <text evidence="11">Lacks conserved residue(s) required for the propagation of feature annotation.</text>
</comment>
<dbReference type="CDD" id="cd07338">
    <property type="entry name" value="M48B_HtpX_like"/>
    <property type="match status" value="1"/>
</dbReference>
<keyword evidence="13" id="KW-0346">Stress response</keyword>
<evidence type="ECO:0000256" key="3">
    <source>
        <dbReference type="ARBA" id="ARBA00022670"/>
    </source>
</evidence>
<feature type="transmembrane region" description="Helical" evidence="11">
    <location>
        <begin position="209"/>
        <end position="231"/>
    </location>
</feature>
<keyword evidence="2 11" id="KW-1003">Cell membrane</keyword>
<evidence type="ECO:0000256" key="6">
    <source>
        <dbReference type="ARBA" id="ARBA00022801"/>
    </source>
</evidence>
<feature type="binding site" evidence="11">
    <location>
        <position position="198"/>
    </location>
    <ligand>
        <name>Zn(2+)</name>
        <dbReference type="ChEBI" id="CHEBI:29105"/>
        <note>catalytic</note>
    </ligand>
</feature>
<feature type="transmembrane region" description="Helical" evidence="11">
    <location>
        <begin position="29"/>
        <end position="50"/>
    </location>
</feature>
<evidence type="ECO:0000256" key="2">
    <source>
        <dbReference type="ARBA" id="ARBA00022475"/>
    </source>
</evidence>
<keyword evidence="4 11" id="KW-0812">Transmembrane</keyword>
<keyword evidence="3 11" id="KW-0645">Protease</keyword>
<evidence type="ECO:0000256" key="7">
    <source>
        <dbReference type="ARBA" id="ARBA00022833"/>
    </source>
</evidence>
<comment type="cofactor">
    <cofactor evidence="11">
        <name>Zn(2+)</name>
        <dbReference type="ChEBI" id="CHEBI:29105"/>
    </cofactor>
    <text evidence="11">Binds 1 zinc ion per subunit.</text>
</comment>
<evidence type="ECO:0000256" key="1">
    <source>
        <dbReference type="ARBA" id="ARBA00009779"/>
    </source>
</evidence>
<dbReference type="eggNOG" id="arCOG01331">
    <property type="taxonomic scope" value="Archaea"/>
</dbReference>
<evidence type="ECO:0000256" key="4">
    <source>
        <dbReference type="ARBA" id="ARBA00022692"/>
    </source>
</evidence>
<evidence type="ECO:0000256" key="5">
    <source>
        <dbReference type="ARBA" id="ARBA00022723"/>
    </source>
</evidence>
<reference key="3">
    <citation type="submission" date="2010-02" db="EMBL/GenBank/DDBJ databases">
        <title>Complete genome sequence of Thermosphaera aggregans type strain (M11TL).</title>
        <authorList>
            <consortium name="US DOE Joint Genome Institute (JGI-PGF)"/>
            <person name="Spring S."/>
            <person name="Lapidus A."/>
            <person name="Munk C."/>
            <person name="Schroeder M."/>
            <person name="Glavina Del Rio T."/>
            <person name="Tice H."/>
            <person name="Copeland A."/>
            <person name="Cheng J.-F."/>
            <person name="Lucas S."/>
            <person name="Chen F."/>
            <person name="Nolan M."/>
            <person name="Bruce D."/>
            <person name="Goodwin L."/>
            <person name="Pitluck S."/>
            <person name="Ivanova N."/>
            <person name="Mavromatis K."/>
            <person name="Ovchinnikova G."/>
            <person name="Pati A."/>
            <person name="Chen A."/>
            <person name="Palaniappan K."/>
            <person name="Land M."/>
            <person name="Hauser L."/>
            <person name="Chang Y.-J."/>
            <person name="Jeffries C.C."/>
            <person name="Brettin T."/>
            <person name="Detter J.C."/>
            <person name="Tapia R."/>
            <person name="Han C."/>
            <person name="Chain P."/>
            <person name="Heimerl T."/>
            <person name="Weik F."/>
            <person name="Goker M."/>
            <person name="Rachel R."/>
            <person name="Bristow J."/>
            <person name="Eisen J.A."/>
            <person name="Markowitz V."/>
            <person name="Hugenholtz P."/>
            <person name="Kyrpides N.C."/>
            <person name="Klenk H.-P."/>
        </authorList>
    </citation>
    <scope>NUCLEOTIDE SEQUENCE</scope>
    <source>
        <strain>DSM 11486</strain>
    </source>
</reference>
<gene>
    <name evidence="11" type="primary">htpX</name>
    <name evidence="13" type="ordered locus">Tagg_0218</name>
</gene>
<keyword evidence="7 11" id="KW-0862">Zinc</keyword>
<reference evidence="14" key="2">
    <citation type="journal article" date="2010" name="Stand. Genomic Sci.">
        <title>Complete genome sequence of Thermosphaera aggregans type strain (M11TLT).</title>
        <authorList>
            <person name="Spring S."/>
            <person name="Rachel R."/>
            <person name="Lapidus A."/>
            <person name="Davenport K."/>
            <person name="Tice H."/>
            <person name="Copeland A."/>
            <person name="Cheng J.-F."/>
            <person name="Lucas S."/>
            <person name="Chen F."/>
            <person name="Nolan M."/>
            <person name="Bruce D."/>
            <person name="Goodwin L."/>
            <person name="Pitluck S."/>
            <person name="Ivanova N."/>
            <person name="Mavromatis K."/>
            <person name="Ovchinnikova G."/>
            <person name="Pati A."/>
            <person name="Chen A."/>
            <person name="Palaniappan K."/>
            <person name="Land M."/>
            <person name="Hauser L."/>
            <person name="Chang Y.-J."/>
            <person name="Jeffries C.C."/>
            <person name="Brettin T."/>
            <person name="Detter J.C."/>
            <person name="Tapia R."/>
            <person name="Han C."/>
            <person name="Heimerl T."/>
            <person name="Weikl F."/>
            <person name="Brambilla E."/>
            <person name="Goker M."/>
            <person name="Bristow J."/>
            <person name="Eisen J.A."/>
            <person name="Markowitz V."/>
            <person name="Hugenholtz P."/>
            <person name="Kyrpides N.C."/>
            <person name="Klenk H.-P."/>
        </authorList>
    </citation>
    <scope>NUCLEOTIDE SEQUENCE [LARGE SCALE GENOMIC DNA]</scope>
    <source>
        <strain evidence="14">DSM 11486 / M11TL</strain>
    </source>
</reference>
<evidence type="ECO:0000256" key="11">
    <source>
        <dbReference type="HAMAP-Rule" id="MF_00188"/>
    </source>
</evidence>